<keyword evidence="3" id="KW-1133">Transmembrane helix</keyword>
<protein>
    <recommendedName>
        <fullName evidence="6">W02B3.4-like N-terminal domain-containing protein</fullName>
    </recommendedName>
</protein>
<feature type="domain" description="W02B3.4-like N-terminal" evidence="6">
    <location>
        <begin position="34"/>
        <end position="147"/>
    </location>
</feature>
<evidence type="ECO:0000256" key="4">
    <source>
        <dbReference type="ARBA" id="ARBA00023136"/>
    </source>
</evidence>
<evidence type="ECO:0000259" key="6">
    <source>
        <dbReference type="Pfam" id="PF24413"/>
    </source>
</evidence>
<sequence>MGKNRLARWVLCVGLLILLYLLLRSGGNAETEPCHQALLSLNMTAVGLVIVDPVFLSEFHRNCHAIPRYPLMTMIAKDSGHTVTRELLKLFRVLPYTENDAEDFIQVQDNRTFRLLPKSIIYHQIGSVKLPANIPQFLEFWRRSREIECKNVLQRDESETNRTYPLEAIEALADIRDIIINYGAYPFLQGGTLLGWYRECSIIPHTYDMDLGIRHAEFSPSLQHHFATLPTNGPLALYRILGMPWEGYEMTVYAWDFELPVDIFIVYDEGRYSWVGGTSNSLQKYRYYYPRYTSFCSANLLGRHFFVPCNVEETIRVDYGPKWAEDWPTDLYSWSSSGKNVKKAGKWPEHMRKQVLQIFLGSASTSDE</sequence>
<evidence type="ECO:0000256" key="3">
    <source>
        <dbReference type="ARBA" id="ARBA00022989"/>
    </source>
</evidence>
<organism evidence="7 8">
    <name type="scientific">Mesorhabditis spiculigera</name>
    <dbReference type="NCBI Taxonomy" id="96644"/>
    <lineage>
        <taxon>Eukaryota</taxon>
        <taxon>Metazoa</taxon>
        <taxon>Ecdysozoa</taxon>
        <taxon>Nematoda</taxon>
        <taxon>Chromadorea</taxon>
        <taxon>Rhabditida</taxon>
        <taxon>Rhabditina</taxon>
        <taxon>Rhabditomorpha</taxon>
        <taxon>Rhabditoidea</taxon>
        <taxon>Rhabditidae</taxon>
        <taxon>Mesorhabditinae</taxon>
        <taxon>Mesorhabditis</taxon>
    </lineage>
</organism>
<keyword evidence="4" id="KW-0472">Membrane</keyword>
<keyword evidence="5" id="KW-0732">Signal</keyword>
<feature type="non-terminal residue" evidence="7">
    <location>
        <position position="368"/>
    </location>
</feature>
<keyword evidence="2" id="KW-0812">Transmembrane</keyword>
<evidence type="ECO:0000256" key="2">
    <source>
        <dbReference type="ARBA" id="ARBA00022692"/>
    </source>
</evidence>
<gene>
    <name evidence="7" type="ORF">MSPICULIGERA_LOCUS22805</name>
</gene>
<dbReference type="InterPro" id="IPR009644">
    <property type="entry name" value="FKTN/MNN4/W02B3.4-1"/>
</dbReference>
<evidence type="ECO:0000313" key="7">
    <source>
        <dbReference type="EMBL" id="CAJ0584763.1"/>
    </source>
</evidence>
<dbReference type="PANTHER" id="PTHR15407:SF28">
    <property type="entry name" value="RIBITOL-5-PHOSPHATE TRANSFERASE FKTN"/>
    <property type="match status" value="1"/>
</dbReference>
<comment type="subcellular location">
    <subcellularLocation>
        <location evidence="1">Membrane</location>
        <topology evidence="1">Single-pass membrane protein</topology>
    </subcellularLocation>
</comment>
<name>A0AA36G977_9BILA</name>
<dbReference type="InterPro" id="IPR057641">
    <property type="entry name" value="W02B3_4_N"/>
</dbReference>
<proteinExistence type="predicted"/>
<dbReference type="EMBL" id="CATQJA010002700">
    <property type="protein sequence ID" value="CAJ0584763.1"/>
    <property type="molecule type" value="Genomic_DNA"/>
</dbReference>
<dbReference type="PANTHER" id="PTHR15407">
    <property type="entry name" value="FUKUTIN-RELATED"/>
    <property type="match status" value="1"/>
</dbReference>
<evidence type="ECO:0000256" key="5">
    <source>
        <dbReference type="SAM" id="SignalP"/>
    </source>
</evidence>
<dbReference type="Pfam" id="PF24413">
    <property type="entry name" value="W02B3_4_N"/>
    <property type="match status" value="1"/>
</dbReference>
<dbReference type="GO" id="GO:0016020">
    <property type="term" value="C:membrane"/>
    <property type="evidence" value="ECO:0007669"/>
    <property type="project" value="UniProtKB-SubCell"/>
</dbReference>
<feature type="chain" id="PRO_5041409046" description="W02B3.4-like N-terminal domain-containing protein" evidence="5">
    <location>
        <begin position="30"/>
        <end position="368"/>
    </location>
</feature>
<evidence type="ECO:0000313" key="8">
    <source>
        <dbReference type="Proteomes" id="UP001177023"/>
    </source>
</evidence>
<feature type="signal peptide" evidence="5">
    <location>
        <begin position="1"/>
        <end position="29"/>
    </location>
</feature>
<dbReference type="Proteomes" id="UP001177023">
    <property type="component" value="Unassembled WGS sequence"/>
</dbReference>
<accession>A0AA36G977</accession>
<keyword evidence="8" id="KW-1185">Reference proteome</keyword>
<comment type="caution">
    <text evidence="7">The sequence shown here is derived from an EMBL/GenBank/DDBJ whole genome shotgun (WGS) entry which is preliminary data.</text>
</comment>
<reference evidence="7" key="1">
    <citation type="submission" date="2023-06" db="EMBL/GenBank/DDBJ databases">
        <authorList>
            <person name="Delattre M."/>
        </authorList>
    </citation>
    <scope>NUCLEOTIDE SEQUENCE</scope>
    <source>
        <strain evidence="7">AF72</strain>
    </source>
</reference>
<dbReference type="AlphaFoldDB" id="A0AA36G977"/>
<evidence type="ECO:0000256" key="1">
    <source>
        <dbReference type="ARBA" id="ARBA00004167"/>
    </source>
</evidence>